<evidence type="ECO:0000256" key="3">
    <source>
        <dbReference type="PROSITE-ProRule" id="PRU00176"/>
    </source>
</evidence>
<keyword evidence="2" id="KW-0539">Nucleus</keyword>
<dbReference type="GO" id="GO:0003729">
    <property type="term" value="F:mRNA binding"/>
    <property type="evidence" value="ECO:0007669"/>
    <property type="project" value="TreeGrafter"/>
</dbReference>
<dbReference type="SUPFAM" id="SSF54928">
    <property type="entry name" value="RNA-binding domain, RBD"/>
    <property type="match status" value="1"/>
</dbReference>
<comment type="caution">
    <text evidence="6">The sequence shown here is derived from an EMBL/GenBank/DDBJ whole genome shotgun (WGS) entry which is preliminary data.</text>
</comment>
<dbReference type="GO" id="GO:0000398">
    <property type="term" value="P:mRNA splicing, via spliceosome"/>
    <property type="evidence" value="ECO:0007669"/>
    <property type="project" value="TreeGrafter"/>
</dbReference>
<dbReference type="InterPro" id="IPR051183">
    <property type="entry name" value="U1_U11-U12_snRNP_70-35kDa"/>
</dbReference>
<gene>
    <name evidence="6" type="ORF">BN9_044170</name>
</gene>
<dbReference type="STRING" id="65357.A0A024GA38"/>
<comment type="subcellular location">
    <subcellularLocation>
        <location evidence="1">Nucleus</location>
    </subcellularLocation>
</comment>
<dbReference type="Proteomes" id="UP000053237">
    <property type="component" value="Unassembled WGS sequence"/>
</dbReference>
<evidence type="ECO:0000256" key="1">
    <source>
        <dbReference type="ARBA" id="ARBA00004123"/>
    </source>
</evidence>
<feature type="compositionally biased region" description="Polar residues" evidence="4">
    <location>
        <begin position="1"/>
        <end position="23"/>
    </location>
</feature>
<evidence type="ECO:0000313" key="6">
    <source>
        <dbReference type="EMBL" id="CCI43633.1"/>
    </source>
</evidence>
<dbReference type="PROSITE" id="PS50102">
    <property type="entry name" value="RRM"/>
    <property type="match status" value="1"/>
</dbReference>
<dbReference type="PANTHER" id="PTHR13952:SF6">
    <property type="entry name" value="U11_U12 SMALL NUCLEAR RIBONUCLEOPROTEIN 35 KDA PROTEIN"/>
    <property type="match status" value="1"/>
</dbReference>
<dbReference type="Pfam" id="PF00076">
    <property type="entry name" value="RRM_1"/>
    <property type="match status" value="1"/>
</dbReference>
<dbReference type="InParanoid" id="A0A024GA38"/>
<accession>A0A024GA38</accession>
<feature type="region of interest" description="Disordered" evidence="4">
    <location>
        <begin position="1"/>
        <end position="37"/>
    </location>
</feature>
<reference evidence="6 7" key="1">
    <citation type="submission" date="2012-05" db="EMBL/GenBank/DDBJ databases">
        <title>Recombination and specialization in a pathogen metapopulation.</title>
        <authorList>
            <person name="Gardiner A."/>
            <person name="Kemen E."/>
            <person name="Schultz-Larsen T."/>
            <person name="MacLean D."/>
            <person name="Van Oosterhout C."/>
            <person name="Jones J.D.G."/>
        </authorList>
    </citation>
    <scope>NUCLEOTIDE SEQUENCE [LARGE SCALE GENOMIC DNA]</scope>
    <source>
        <strain evidence="6 7">Ac Nc2</strain>
    </source>
</reference>
<evidence type="ECO:0000313" key="7">
    <source>
        <dbReference type="Proteomes" id="UP000053237"/>
    </source>
</evidence>
<dbReference type="InterPro" id="IPR000504">
    <property type="entry name" value="RRM_dom"/>
</dbReference>
<organism evidence="6 7">
    <name type="scientific">Albugo candida</name>
    <dbReference type="NCBI Taxonomy" id="65357"/>
    <lineage>
        <taxon>Eukaryota</taxon>
        <taxon>Sar</taxon>
        <taxon>Stramenopiles</taxon>
        <taxon>Oomycota</taxon>
        <taxon>Peronosporomycetes</taxon>
        <taxon>Albuginales</taxon>
        <taxon>Albuginaceae</taxon>
        <taxon>Albugo</taxon>
    </lineage>
</organism>
<evidence type="ECO:0000259" key="5">
    <source>
        <dbReference type="PROSITE" id="PS50102"/>
    </source>
</evidence>
<dbReference type="Gene3D" id="3.30.70.330">
    <property type="match status" value="1"/>
</dbReference>
<dbReference type="GO" id="GO:0071011">
    <property type="term" value="C:precatalytic spliceosome"/>
    <property type="evidence" value="ECO:0007669"/>
    <property type="project" value="TreeGrafter"/>
</dbReference>
<dbReference type="InterPro" id="IPR012677">
    <property type="entry name" value="Nucleotide-bd_a/b_plait_sf"/>
</dbReference>
<proteinExistence type="predicted"/>
<sequence length="234" mass="26827">MSENGTSTTRKNTSKTVKISQTFSSHSNSNSKDPKNRFFSQKARWGSVSHRHTDPEVWYASEYDPLRMGSIDGTGDILHDKALLRASKHQFDPNLDANIKSDPKITLFVGRIHLQTSQESVRQFFASYGPIAHIRLVRDIVTKVSKGYAFVEYHHRCDFERALEDAHHRLLDGRKLLVDYERSRLMPGWKPRRLGGGLGGRKESGQLRFGGREYPFKRPYFRAGRKGFLCIDSN</sequence>
<name>A0A024GA38_9STRA</name>
<dbReference type="PANTHER" id="PTHR13952">
    <property type="entry name" value="U1 SMALL NUCLEAR RIBONUCLEOPROTEIN 70 KD"/>
    <property type="match status" value="1"/>
</dbReference>
<feature type="domain" description="RRM" evidence="5">
    <location>
        <begin position="105"/>
        <end position="183"/>
    </location>
</feature>
<dbReference type="EMBL" id="CAIX01000052">
    <property type="protein sequence ID" value="CCI43633.1"/>
    <property type="molecule type" value="Genomic_DNA"/>
</dbReference>
<keyword evidence="3" id="KW-0694">RNA-binding</keyword>
<keyword evidence="7" id="KW-1185">Reference proteome</keyword>
<dbReference type="SMART" id="SM00360">
    <property type="entry name" value="RRM"/>
    <property type="match status" value="1"/>
</dbReference>
<evidence type="ECO:0000256" key="4">
    <source>
        <dbReference type="SAM" id="MobiDB-lite"/>
    </source>
</evidence>
<protein>
    <recommendedName>
        <fullName evidence="5">RRM domain-containing protein</fullName>
    </recommendedName>
</protein>
<evidence type="ECO:0000256" key="2">
    <source>
        <dbReference type="ARBA" id="ARBA00023242"/>
    </source>
</evidence>
<dbReference type="OrthoDB" id="6159137at2759"/>
<dbReference type="InterPro" id="IPR035979">
    <property type="entry name" value="RBD_domain_sf"/>
</dbReference>
<dbReference type="AlphaFoldDB" id="A0A024GA38"/>
<dbReference type="FunFam" id="3.30.70.330:FF:000132">
    <property type="entry name" value="Small nuclear ribonucleoprotein U11/U12 subunit 35"/>
    <property type="match status" value="1"/>
</dbReference>
<dbReference type="GO" id="GO:0017069">
    <property type="term" value="F:snRNA binding"/>
    <property type="evidence" value="ECO:0007669"/>
    <property type="project" value="TreeGrafter"/>
</dbReference>